<name>A0ABW4K301_9HYPH</name>
<dbReference type="Proteomes" id="UP001597308">
    <property type="component" value="Unassembled WGS sequence"/>
</dbReference>
<dbReference type="Pfam" id="PF13557">
    <property type="entry name" value="Phenol_MetA_deg"/>
    <property type="match status" value="1"/>
</dbReference>
<comment type="caution">
    <text evidence="1">The sequence shown here is derived from an EMBL/GenBank/DDBJ whole genome shotgun (WGS) entry which is preliminary data.</text>
</comment>
<proteinExistence type="predicted"/>
<dbReference type="EMBL" id="JBHUER010000003">
    <property type="protein sequence ID" value="MFD1702545.1"/>
    <property type="molecule type" value="Genomic_DNA"/>
</dbReference>
<dbReference type="InterPro" id="IPR025737">
    <property type="entry name" value="FApF"/>
</dbReference>
<organism evidence="1 2">
    <name type="scientific">Methylopila henanensis</name>
    <dbReference type="NCBI Taxonomy" id="873516"/>
    <lineage>
        <taxon>Bacteria</taxon>
        <taxon>Pseudomonadati</taxon>
        <taxon>Pseudomonadota</taxon>
        <taxon>Alphaproteobacteria</taxon>
        <taxon>Hyphomicrobiales</taxon>
        <taxon>Methylopilaceae</taxon>
        <taxon>Methylopila</taxon>
    </lineage>
</organism>
<keyword evidence="2" id="KW-1185">Reference proteome</keyword>
<evidence type="ECO:0000313" key="1">
    <source>
        <dbReference type="EMBL" id="MFD1702545.1"/>
    </source>
</evidence>
<dbReference type="RefSeq" id="WP_378797941.1">
    <property type="nucleotide sequence ID" value="NZ_JBHUER010000003.1"/>
</dbReference>
<gene>
    <name evidence="1" type="ORF">ACFSCV_05940</name>
</gene>
<reference evidence="2" key="1">
    <citation type="journal article" date="2019" name="Int. J. Syst. Evol. Microbiol.">
        <title>The Global Catalogue of Microorganisms (GCM) 10K type strain sequencing project: providing services to taxonomists for standard genome sequencing and annotation.</title>
        <authorList>
            <consortium name="The Broad Institute Genomics Platform"/>
            <consortium name="The Broad Institute Genome Sequencing Center for Infectious Disease"/>
            <person name="Wu L."/>
            <person name="Ma J."/>
        </authorList>
    </citation>
    <scope>NUCLEOTIDE SEQUENCE [LARGE SCALE GENOMIC DNA]</scope>
    <source>
        <strain evidence="2">KCTC 23707</strain>
    </source>
</reference>
<protein>
    <submittedName>
        <fullName evidence="1">Transporter</fullName>
    </submittedName>
</protein>
<sequence>MAGLALTCLGGASQALEVNAGDYEQFPVGATIGILYYQYGKTSDSYADGHKVSGDAKLDSNVSIFRALHVFEIAPRLTVDPQFLLPVGKLSTSGALDPLGSPGGIGDLILATAFKYKLNNATEDVIAFTPYLIAPTGQYDSDRGLNLGANRWQTVLQGAYVKHFDPKWSMDFVADVSFFSDNTSANVGGVKGRLEQDPQFELLSYVRYKVDPTLELAAGLGHRFGGKQTFEDVSVANSKTETTYGRLSVSYFFQPTWQIHAMAGRDLSVKNGLKQDAFLQLRIAKIFP</sequence>
<evidence type="ECO:0000313" key="2">
    <source>
        <dbReference type="Proteomes" id="UP001597308"/>
    </source>
</evidence>
<accession>A0ABW4K301</accession>